<name>A0ABQ9G965_9NEOP</name>
<sequence length="119" mass="13798">MQWIKNAPHIPSEDGHVVDNVFYATLDIYGVTAHVIQFVDEDLKGRFANLWLLKDLRTNSHIILAMYRDRKGDAVFVQVARTRRLRFNILNTRGLFAQTIVFSFAVILLCDFHFISFSP</sequence>
<reference evidence="2 3" key="1">
    <citation type="submission" date="2023-02" db="EMBL/GenBank/DDBJ databases">
        <title>LHISI_Scaffold_Assembly.</title>
        <authorList>
            <person name="Stuart O.P."/>
            <person name="Cleave R."/>
            <person name="Magrath M.J.L."/>
            <person name="Mikheyev A.S."/>
        </authorList>
    </citation>
    <scope>NUCLEOTIDE SEQUENCE [LARGE SCALE GENOMIC DNA]</scope>
    <source>
        <strain evidence="2">Daus_M_001</strain>
        <tissue evidence="2">Leg muscle</tissue>
    </source>
</reference>
<evidence type="ECO:0000313" key="2">
    <source>
        <dbReference type="EMBL" id="KAJ8868017.1"/>
    </source>
</evidence>
<dbReference type="EMBL" id="JARBHB010000015">
    <property type="protein sequence ID" value="KAJ8868017.1"/>
    <property type="molecule type" value="Genomic_DNA"/>
</dbReference>
<dbReference type="Proteomes" id="UP001159363">
    <property type="component" value="Chromosome 14"/>
</dbReference>
<organism evidence="2 3">
    <name type="scientific">Dryococelus australis</name>
    <dbReference type="NCBI Taxonomy" id="614101"/>
    <lineage>
        <taxon>Eukaryota</taxon>
        <taxon>Metazoa</taxon>
        <taxon>Ecdysozoa</taxon>
        <taxon>Arthropoda</taxon>
        <taxon>Hexapoda</taxon>
        <taxon>Insecta</taxon>
        <taxon>Pterygota</taxon>
        <taxon>Neoptera</taxon>
        <taxon>Polyneoptera</taxon>
        <taxon>Phasmatodea</taxon>
        <taxon>Verophasmatodea</taxon>
        <taxon>Anareolatae</taxon>
        <taxon>Phasmatidae</taxon>
        <taxon>Eurycanthinae</taxon>
        <taxon>Dryococelus</taxon>
    </lineage>
</organism>
<keyword evidence="3" id="KW-1185">Reference proteome</keyword>
<feature type="transmembrane region" description="Helical" evidence="1">
    <location>
        <begin position="94"/>
        <end position="115"/>
    </location>
</feature>
<comment type="caution">
    <text evidence="2">The sequence shown here is derived from an EMBL/GenBank/DDBJ whole genome shotgun (WGS) entry which is preliminary data.</text>
</comment>
<keyword evidence="1" id="KW-0472">Membrane</keyword>
<keyword evidence="1" id="KW-1133">Transmembrane helix</keyword>
<evidence type="ECO:0000256" key="1">
    <source>
        <dbReference type="SAM" id="Phobius"/>
    </source>
</evidence>
<protein>
    <submittedName>
        <fullName evidence="2">Uncharacterized protein</fullName>
    </submittedName>
</protein>
<proteinExistence type="predicted"/>
<evidence type="ECO:0000313" key="3">
    <source>
        <dbReference type="Proteomes" id="UP001159363"/>
    </source>
</evidence>
<keyword evidence="1" id="KW-0812">Transmembrane</keyword>
<accession>A0ABQ9G965</accession>
<gene>
    <name evidence="2" type="ORF">PR048_031826</name>
</gene>
<feature type="non-terminal residue" evidence="2">
    <location>
        <position position="119"/>
    </location>
</feature>